<keyword evidence="5" id="KW-1185">Reference proteome</keyword>
<accession>A0AAN7J945</accession>
<evidence type="ECO:0000313" key="4">
    <source>
        <dbReference type="EMBL" id="KAK4602650.1"/>
    </source>
</evidence>
<evidence type="ECO:0000256" key="1">
    <source>
        <dbReference type="SAM" id="MobiDB-lite"/>
    </source>
</evidence>
<comment type="caution">
    <text evidence="4">The sequence shown here is derived from an EMBL/GenBank/DDBJ whole genome shotgun (WGS) entry which is preliminary data.</text>
</comment>
<reference evidence="4 5" key="1">
    <citation type="journal article" date="2023" name="G3 (Bethesda)">
        <title>A haplotype-resolved chromosome-scale genome for Quercus rubra L. provides insights into the genetics of adaptive traits for red oak species.</title>
        <authorList>
            <person name="Kapoor B."/>
            <person name="Jenkins J."/>
            <person name="Schmutz J."/>
            <person name="Zhebentyayeva T."/>
            <person name="Kuelheim C."/>
            <person name="Coggeshall M."/>
            <person name="Heim C."/>
            <person name="Lasky J.R."/>
            <person name="Leites L."/>
            <person name="Islam-Faridi N."/>
            <person name="Romero-Severson J."/>
            <person name="DeLeo V.L."/>
            <person name="Lucas S.M."/>
            <person name="Lazic D."/>
            <person name="Gailing O."/>
            <person name="Carlson J."/>
            <person name="Staton M."/>
        </authorList>
    </citation>
    <scope>NUCLEOTIDE SEQUENCE [LARGE SCALE GENOMIC DNA]</scope>
    <source>
        <strain evidence="4">Pseudo-F2</strain>
    </source>
</reference>
<proteinExistence type="predicted"/>
<keyword evidence="3" id="KW-0732">Signal</keyword>
<keyword evidence="2" id="KW-0472">Membrane</keyword>
<feature type="compositionally biased region" description="Basic and acidic residues" evidence="1">
    <location>
        <begin position="324"/>
        <end position="340"/>
    </location>
</feature>
<sequence length="589" mass="65214">MPGIILVSVLEFMGLPHALASSSICIKVSMGKIEYQIWDKGDFSFPLTSLRDNLIVTLQDADGIKISHAGVEIKSIVEKGFWDDLFPLEGGGHVHMKLQFVLSEEERSQIRMMRESALKKKQDELLNISIRTSQGATTACSSVASSLGFRHEVSDSQRSLLQTEGVSVKEVASKVVSNPLSFCKGEKSGAESIKGIHHDQKQLTPLNLYEEISSTISAPQGVDVHLSHKELVEKNESKSLPADFPTEAISSNETSLLLRGSRLDVAVSNNSIPHNLGEDSGHNIQKQSQLGKFPRNVKNMISAFESGLAQDMRSPIKSPTTRSQSKELQHTPTDIRKRGEQINLLGASDRSQDTGQVEELNAKKFWILGTNSSLKNKFNVVHKEVAREEEKSHQNLMRISTSETATVSWRILDEYSGGHPLSLFTGKQDSCGNPVIEESRREIQFTNLQEFNIQGASTHKLESVHYCEDNHYLFKSSGAWIFPDEARRLCVTTGGKKVMDLMGGCSTKPKVHQGNVNLSMQENMEKHSVDARTVIKADKDKDCHKIGKSKPENLEDIETSGGPVGQAIKVAIMLGFGILVLLTRKRNYR</sequence>
<evidence type="ECO:0000256" key="3">
    <source>
        <dbReference type="SAM" id="SignalP"/>
    </source>
</evidence>
<gene>
    <name evidence="4" type="ORF">RGQ29_011605</name>
</gene>
<dbReference type="PANTHER" id="PTHR36810">
    <property type="entry name" value="BNACNNG47150D PROTEIN"/>
    <property type="match status" value="1"/>
</dbReference>
<feature type="signal peptide" evidence="3">
    <location>
        <begin position="1"/>
        <end position="20"/>
    </location>
</feature>
<feature type="region of interest" description="Disordered" evidence="1">
    <location>
        <begin position="312"/>
        <end position="340"/>
    </location>
</feature>
<evidence type="ECO:0000256" key="2">
    <source>
        <dbReference type="SAM" id="Phobius"/>
    </source>
</evidence>
<name>A0AAN7J945_QUERU</name>
<organism evidence="4 5">
    <name type="scientific">Quercus rubra</name>
    <name type="common">Northern red oak</name>
    <name type="synonym">Quercus borealis</name>
    <dbReference type="NCBI Taxonomy" id="3512"/>
    <lineage>
        <taxon>Eukaryota</taxon>
        <taxon>Viridiplantae</taxon>
        <taxon>Streptophyta</taxon>
        <taxon>Embryophyta</taxon>
        <taxon>Tracheophyta</taxon>
        <taxon>Spermatophyta</taxon>
        <taxon>Magnoliopsida</taxon>
        <taxon>eudicotyledons</taxon>
        <taxon>Gunneridae</taxon>
        <taxon>Pentapetalae</taxon>
        <taxon>rosids</taxon>
        <taxon>fabids</taxon>
        <taxon>Fagales</taxon>
        <taxon>Fagaceae</taxon>
        <taxon>Quercus</taxon>
    </lineage>
</organism>
<dbReference type="PANTHER" id="PTHR36810:SF1">
    <property type="entry name" value="OS05G0232200 PROTEIN"/>
    <property type="match status" value="1"/>
</dbReference>
<dbReference type="EMBL" id="JAXUIC010000002">
    <property type="protein sequence ID" value="KAK4602650.1"/>
    <property type="molecule type" value="Genomic_DNA"/>
</dbReference>
<keyword evidence="2" id="KW-0812">Transmembrane</keyword>
<protein>
    <submittedName>
        <fullName evidence="4">Uncharacterized protein</fullName>
    </submittedName>
</protein>
<dbReference type="Proteomes" id="UP001324115">
    <property type="component" value="Unassembled WGS sequence"/>
</dbReference>
<keyword evidence="2" id="KW-1133">Transmembrane helix</keyword>
<evidence type="ECO:0000313" key="5">
    <source>
        <dbReference type="Proteomes" id="UP001324115"/>
    </source>
</evidence>
<feature type="transmembrane region" description="Helical" evidence="2">
    <location>
        <begin position="564"/>
        <end position="583"/>
    </location>
</feature>
<feature type="chain" id="PRO_5042848326" evidence="3">
    <location>
        <begin position="21"/>
        <end position="589"/>
    </location>
</feature>
<dbReference type="AlphaFoldDB" id="A0AAN7J945"/>